<feature type="transmembrane region" description="Helical" evidence="1">
    <location>
        <begin position="54"/>
        <end position="78"/>
    </location>
</feature>
<evidence type="ECO:0000313" key="3">
    <source>
        <dbReference type="Proteomes" id="UP000334990"/>
    </source>
</evidence>
<reference evidence="2 3" key="1">
    <citation type="submission" date="2019-10" db="EMBL/GenBank/DDBJ databases">
        <title>Whole genome shotgun sequence of Acrocarpospora corrugata NBRC 13972.</title>
        <authorList>
            <person name="Ichikawa N."/>
            <person name="Kimura A."/>
            <person name="Kitahashi Y."/>
            <person name="Komaki H."/>
            <person name="Oguchi A."/>
        </authorList>
    </citation>
    <scope>NUCLEOTIDE SEQUENCE [LARGE SCALE GENOMIC DNA]</scope>
    <source>
        <strain evidence="2 3">NBRC 13972</strain>
    </source>
</reference>
<feature type="transmembrane region" description="Helical" evidence="1">
    <location>
        <begin position="84"/>
        <end position="105"/>
    </location>
</feature>
<name>A0A5M3WAP4_9ACTN</name>
<evidence type="ECO:0000313" key="2">
    <source>
        <dbReference type="EMBL" id="GES05102.1"/>
    </source>
</evidence>
<keyword evidence="1" id="KW-0812">Transmembrane</keyword>
<accession>A0A5M3WAP4</accession>
<feature type="transmembrane region" description="Helical" evidence="1">
    <location>
        <begin position="117"/>
        <end position="137"/>
    </location>
</feature>
<feature type="transmembrane region" description="Helical" evidence="1">
    <location>
        <begin position="143"/>
        <end position="165"/>
    </location>
</feature>
<keyword evidence="1" id="KW-1133">Transmembrane helix</keyword>
<proteinExistence type="predicted"/>
<keyword evidence="3" id="KW-1185">Reference proteome</keyword>
<dbReference type="AlphaFoldDB" id="A0A5M3WAP4"/>
<comment type="caution">
    <text evidence="2">The sequence shown here is derived from an EMBL/GenBank/DDBJ whole genome shotgun (WGS) entry which is preliminary data.</text>
</comment>
<dbReference type="Proteomes" id="UP000334990">
    <property type="component" value="Unassembled WGS sequence"/>
</dbReference>
<keyword evidence="1" id="KW-0472">Membrane</keyword>
<gene>
    <name evidence="2" type="ORF">Acor_71700</name>
</gene>
<organism evidence="2 3">
    <name type="scientific">Acrocarpospora corrugata</name>
    <dbReference type="NCBI Taxonomy" id="35763"/>
    <lineage>
        <taxon>Bacteria</taxon>
        <taxon>Bacillati</taxon>
        <taxon>Actinomycetota</taxon>
        <taxon>Actinomycetes</taxon>
        <taxon>Streptosporangiales</taxon>
        <taxon>Streptosporangiaceae</taxon>
        <taxon>Acrocarpospora</taxon>
    </lineage>
</organism>
<evidence type="ECO:0000256" key="1">
    <source>
        <dbReference type="SAM" id="Phobius"/>
    </source>
</evidence>
<sequence length="170" mass="18046">MVEELADGLQETYRSQLTRLGDPEAAARAAIAEFGDADTVTAAFFRDSPWRRMAVILLATGPMMGAVWGLGLVSAQMWNWPIPLSVRIGYGVVLVTVAGTLLAVVREKRAYRRTRTATLAGAAALIALDAVMLAAVTTVPSAASWPVAVAISASMLRITATVHALQKCCF</sequence>
<dbReference type="EMBL" id="BLAD01000093">
    <property type="protein sequence ID" value="GES05102.1"/>
    <property type="molecule type" value="Genomic_DNA"/>
</dbReference>
<protein>
    <submittedName>
        <fullName evidence="2">Uncharacterized protein</fullName>
    </submittedName>
</protein>